<proteinExistence type="predicted"/>
<gene>
    <name evidence="1" type="ORF">DOK78_001208</name>
</gene>
<evidence type="ECO:0000313" key="1">
    <source>
        <dbReference type="EMBL" id="WYJ76575.1"/>
    </source>
</evidence>
<protein>
    <submittedName>
        <fullName evidence="1">Uncharacterized protein</fullName>
    </submittedName>
</protein>
<evidence type="ECO:0000313" key="2">
    <source>
        <dbReference type="Proteomes" id="UP000664701"/>
    </source>
</evidence>
<organism evidence="1 2">
    <name type="scientific">Candidatus Enterococcus lowellii</name>
    <dbReference type="NCBI Taxonomy" id="2230877"/>
    <lineage>
        <taxon>Bacteria</taxon>
        <taxon>Bacillati</taxon>
        <taxon>Bacillota</taxon>
        <taxon>Bacilli</taxon>
        <taxon>Lactobacillales</taxon>
        <taxon>Enterococcaceae</taxon>
        <taxon>Enterococcus</taxon>
    </lineage>
</organism>
<reference evidence="1 2" key="1">
    <citation type="submission" date="2024-03" db="EMBL/GenBank/DDBJ databases">
        <title>The Genome Sequence of Enterococcus sp. DIV2402.</title>
        <authorList>
            <consortium name="The Broad Institute Genomics Platform"/>
            <consortium name="The Broad Institute Microbial Omics Core"/>
            <consortium name="The Broad Institute Genomic Center for Infectious Diseases"/>
            <person name="Earl A."/>
            <person name="Manson A."/>
            <person name="Gilmore M."/>
            <person name="Schwartman J."/>
            <person name="Shea T."/>
            <person name="Abouelleil A."/>
            <person name="Cao P."/>
            <person name="Chapman S."/>
            <person name="Cusick C."/>
            <person name="Young S."/>
            <person name="Neafsey D."/>
            <person name="Nusbaum C."/>
            <person name="Birren B."/>
        </authorList>
    </citation>
    <scope>NUCLEOTIDE SEQUENCE [LARGE SCALE GENOMIC DNA]</scope>
    <source>
        <strain evidence="1 2">DIV2402</strain>
    </source>
</reference>
<keyword evidence="2" id="KW-1185">Reference proteome</keyword>
<accession>A0ABZ2SL50</accession>
<sequence length="152" mass="17939">MNQLNEQKVLSFQNLIAPTLEILDGQINYQIEQKNSDFFKRMGEILAEFYNKKLGEKQQDLFFFKEFGVYKDSLTIVSINGYNPHFFTFSSGKIYEDIEDVSMENLLRLLEFFCKYSKSSIKVEILFDSSQENDIQAILYALNKILRKSIRR</sequence>
<dbReference type="EMBL" id="CP147251">
    <property type="protein sequence ID" value="WYJ76575.1"/>
    <property type="molecule type" value="Genomic_DNA"/>
</dbReference>
<dbReference type="Proteomes" id="UP000664701">
    <property type="component" value="Chromosome"/>
</dbReference>
<name>A0ABZ2SL50_9ENTE</name>
<dbReference type="RefSeq" id="WP_207941292.1">
    <property type="nucleotide sequence ID" value="NZ_CP147251.1"/>
</dbReference>